<name>A0ABT8AES4_9PROT</name>
<proteinExistence type="predicted"/>
<dbReference type="RefSeq" id="WP_290320158.1">
    <property type="nucleotide sequence ID" value="NZ_JAUFPN010000202.1"/>
</dbReference>
<evidence type="ECO:0000313" key="3">
    <source>
        <dbReference type="Proteomes" id="UP001529369"/>
    </source>
</evidence>
<keyword evidence="3" id="KW-1185">Reference proteome</keyword>
<reference evidence="3" key="1">
    <citation type="journal article" date="2019" name="Int. J. Syst. Evol. Microbiol.">
        <title>The Global Catalogue of Microorganisms (GCM) 10K type strain sequencing project: providing services to taxonomists for standard genome sequencing and annotation.</title>
        <authorList>
            <consortium name="The Broad Institute Genomics Platform"/>
            <consortium name="The Broad Institute Genome Sequencing Center for Infectious Disease"/>
            <person name="Wu L."/>
            <person name="Ma J."/>
        </authorList>
    </citation>
    <scope>NUCLEOTIDE SEQUENCE [LARGE SCALE GENOMIC DNA]</scope>
    <source>
        <strain evidence="3">CECT 7131</strain>
    </source>
</reference>
<protein>
    <submittedName>
        <fullName evidence="2">Uncharacterized protein</fullName>
    </submittedName>
</protein>
<dbReference type="EMBL" id="JAUFPN010000202">
    <property type="protein sequence ID" value="MDN3568061.1"/>
    <property type="molecule type" value="Genomic_DNA"/>
</dbReference>
<feature type="compositionally biased region" description="Low complexity" evidence="1">
    <location>
        <begin position="97"/>
        <end position="106"/>
    </location>
</feature>
<comment type="caution">
    <text evidence="2">The sequence shown here is derived from an EMBL/GenBank/DDBJ whole genome shotgun (WGS) entry which is preliminary data.</text>
</comment>
<dbReference type="Proteomes" id="UP001529369">
    <property type="component" value="Unassembled WGS sequence"/>
</dbReference>
<accession>A0ABT8AES4</accession>
<feature type="compositionally biased region" description="Low complexity" evidence="1">
    <location>
        <begin position="61"/>
        <end position="78"/>
    </location>
</feature>
<organism evidence="2 3">
    <name type="scientific">Paeniroseomonas aquatica</name>
    <dbReference type="NCBI Taxonomy" id="373043"/>
    <lineage>
        <taxon>Bacteria</taxon>
        <taxon>Pseudomonadati</taxon>
        <taxon>Pseudomonadota</taxon>
        <taxon>Alphaproteobacteria</taxon>
        <taxon>Acetobacterales</taxon>
        <taxon>Acetobacteraceae</taxon>
        <taxon>Paeniroseomonas</taxon>
    </lineage>
</organism>
<gene>
    <name evidence="2" type="ORF">QWZ14_27080</name>
</gene>
<evidence type="ECO:0000256" key="1">
    <source>
        <dbReference type="SAM" id="MobiDB-lite"/>
    </source>
</evidence>
<evidence type="ECO:0000313" key="2">
    <source>
        <dbReference type="EMBL" id="MDN3568061.1"/>
    </source>
</evidence>
<sequence length="106" mass="10986">MRIPPVAPAPRPWFFGATEVPFTPDSPLQATILRMINTNSLAAFTSQVAPARPAEPVRNLSPGTSSGAAGIGAASGVAEPAQRRLEAVPAAPPRPLPRGSLLDLRV</sequence>
<feature type="region of interest" description="Disordered" evidence="1">
    <location>
        <begin position="50"/>
        <end position="106"/>
    </location>
</feature>